<keyword evidence="2" id="KW-1185">Reference proteome</keyword>
<accession>A0AAN8PQL3</accession>
<dbReference type="InterPro" id="IPR029021">
    <property type="entry name" value="Prot-tyrosine_phosphatase-like"/>
</dbReference>
<evidence type="ECO:0000313" key="1">
    <source>
        <dbReference type="EMBL" id="KAK6176141.1"/>
    </source>
</evidence>
<name>A0AAN8PQL3_PATCE</name>
<comment type="caution">
    <text evidence="1">The sequence shown here is derived from an EMBL/GenBank/DDBJ whole genome shotgun (WGS) entry which is preliminary data.</text>
</comment>
<dbReference type="Gene3D" id="3.90.190.10">
    <property type="entry name" value="Protein tyrosine phosphatase superfamily"/>
    <property type="match status" value="2"/>
</dbReference>
<dbReference type="SUPFAM" id="SSF52799">
    <property type="entry name" value="(Phosphotyrosine protein) phosphatases II"/>
    <property type="match status" value="1"/>
</dbReference>
<organism evidence="1 2">
    <name type="scientific">Patella caerulea</name>
    <name type="common">Rayed Mediterranean limpet</name>
    <dbReference type="NCBI Taxonomy" id="87958"/>
    <lineage>
        <taxon>Eukaryota</taxon>
        <taxon>Metazoa</taxon>
        <taxon>Spiralia</taxon>
        <taxon>Lophotrochozoa</taxon>
        <taxon>Mollusca</taxon>
        <taxon>Gastropoda</taxon>
        <taxon>Patellogastropoda</taxon>
        <taxon>Patelloidea</taxon>
        <taxon>Patellidae</taxon>
        <taxon>Patella</taxon>
    </lineage>
</organism>
<dbReference type="Proteomes" id="UP001347796">
    <property type="component" value="Unassembled WGS sequence"/>
</dbReference>
<dbReference type="EMBL" id="JAZGQO010000010">
    <property type="protein sequence ID" value="KAK6176141.1"/>
    <property type="molecule type" value="Genomic_DNA"/>
</dbReference>
<proteinExistence type="predicted"/>
<gene>
    <name evidence="1" type="ORF">SNE40_014480</name>
</gene>
<reference evidence="1 2" key="1">
    <citation type="submission" date="2024-01" db="EMBL/GenBank/DDBJ databases">
        <title>The genome of the rayed Mediterranean limpet Patella caerulea (Linnaeus, 1758).</title>
        <authorList>
            <person name="Anh-Thu Weber A."/>
            <person name="Halstead-Nussloch G."/>
        </authorList>
    </citation>
    <scope>NUCLEOTIDE SEQUENCE [LARGE SCALE GENOMIC DNA]</scope>
    <source>
        <strain evidence="1">AATW-2023a</strain>
        <tissue evidence="1">Whole specimen</tissue>
    </source>
</reference>
<evidence type="ECO:0000313" key="2">
    <source>
        <dbReference type="Proteomes" id="UP001347796"/>
    </source>
</evidence>
<sequence>MFNPRAIRSALESLAGKICNTRKGLYVINYSTCFKRCFSRTSSNDNRSRDTLENHNEPGLKSPFKLWWAKEITPDIHVAGRLTARQIKYAEEGGFQSIVSLFTHESQKRLGDDVLPSTEEISKMINTLCNLQFKTVLGTEKRESWNPKAAVDELEHILPGLKKPILLFSETSQAAAFVTLMYIAKQTRVNSDFETPLNSERFYRIGASLGMDFTSDFYKKIVSEVTGEPIVHIPSAPNAEPRSWIKYWQAYPVYRNWFTAGQMIKPTFPVVEEAGFSSIVNFRAGVTFSENPSQEEVTLLNIKESTGTYGTEINKPRQNPERLKETRIDPLKSNLYISKDSDKNYESRNDDEFGDDVGYNETMERDYFKQYGKFQYLHLPVAINKPITTEVYARHRDRLLQIGRKGPVLVHCIKARRAGLLSILAAAEHYDKDLAWALRRSRELGYEVSEEKSPTVYEIYLNVLGRHGSTDV</sequence>
<dbReference type="AlphaFoldDB" id="A0AAN8PQL3"/>
<protein>
    <submittedName>
        <fullName evidence="1">Uncharacterized protein</fullName>
    </submittedName>
</protein>